<evidence type="ECO:0000256" key="5">
    <source>
        <dbReference type="ARBA" id="ARBA00023136"/>
    </source>
</evidence>
<accession>A0A6I6MM88</accession>
<proteinExistence type="predicted"/>
<name>A0A6I6MM88_9CAUL</name>
<keyword evidence="4 6" id="KW-1133">Transmembrane helix</keyword>
<feature type="transmembrane region" description="Helical" evidence="6">
    <location>
        <begin position="293"/>
        <end position="313"/>
    </location>
</feature>
<dbReference type="EMBL" id="CP047045">
    <property type="protein sequence ID" value="QGZ96585.1"/>
    <property type="molecule type" value="Genomic_DNA"/>
</dbReference>
<feature type="transmembrane region" description="Helical" evidence="6">
    <location>
        <begin position="6"/>
        <end position="28"/>
    </location>
</feature>
<dbReference type="AlphaFoldDB" id="A0A6I6MM88"/>
<dbReference type="Gene3D" id="1.20.81.30">
    <property type="entry name" value="Type II secretion system (T2SS), domain F"/>
    <property type="match status" value="1"/>
</dbReference>
<keyword evidence="2" id="KW-1003">Cell membrane</keyword>
<evidence type="ECO:0000313" key="10">
    <source>
        <dbReference type="Proteomes" id="UP000431269"/>
    </source>
</evidence>
<dbReference type="PANTHER" id="PTHR35007">
    <property type="entry name" value="INTEGRAL MEMBRANE PROTEIN-RELATED"/>
    <property type="match status" value="1"/>
</dbReference>
<sequence>MSGAFAYIVYAFIFVAVVLAVEGVWLFVRSVSPESREINRRLAVIAQRNDPKAALSLMKEREGGPLSRAITGRAPWLAQMLWMARAKISPIALLGLSGGLSLLFILLVTITGAPFILALVFGAMAGFGIPFGVIAMSANGRRKAFLDQFPNAVDLVARSLQAGHPIPVALGIVAEQAPDPIGSEFGIAIDEMAFGLDRDEALTNMVQRFPTAELHLFVAAIQITRETGGNLAEVFLKLSDVIRDKATLRKKVSALTAEGRLSCMVLVALPIFLFAILSLLRPEFYGLVANDPLFAPMMTAPPILLVIGTIMIWRMVNFKI</sequence>
<dbReference type="InterPro" id="IPR018076">
    <property type="entry name" value="T2SS_GspF_dom"/>
</dbReference>
<dbReference type="RefSeq" id="WP_158767366.1">
    <property type="nucleotide sequence ID" value="NZ_CP047045.1"/>
</dbReference>
<feature type="domain" description="Type II secretion system protein GspF" evidence="7">
    <location>
        <begin position="153"/>
        <end position="277"/>
    </location>
</feature>
<keyword evidence="3 6" id="KW-0812">Transmembrane</keyword>
<organism evidence="9 10">
    <name type="scientific">Terricaulis silvestris</name>
    <dbReference type="NCBI Taxonomy" id="2686094"/>
    <lineage>
        <taxon>Bacteria</taxon>
        <taxon>Pseudomonadati</taxon>
        <taxon>Pseudomonadota</taxon>
        <taxon>Alphaproteobacteria</taxon>
        <taxon>Caulobacterales</taxon>
        <taxon>Caulobacteraceae</taxon>
        <taxon>Terricaulis</taxon>
    </lineage>
</organism>
<dbReference type="PANTHER" id="PTHR35007:SF1">
    <property type="entry name" value="PILUS ASSEMBLY PROTEIN"/>
    <property type="match status" value="1"/>
</dbReference>
<dbReference type="Pfam" id="PF00482">
    <property type="entry name" value="T2SSF"/>
    <property type="match status" value="1"/>
</dbReference>
<protein>
    <submittedName>
        <fullName evidence="9">Type IV pilin biogenesis protein</fullName>
    </submittedName>
</protein>
<comment type="subcellular location">
    <subcellularLocation>
        <location evidence="1">Cell membrane</location>
        <topology evidence="1">Multi-pass membrane protein</topology>
    </subcellularLocation>
</comment>
<evidence type="ECO:0000313" key="9">
    <source>
        <dbReference type="EMBL" id="QGZ96585.1"/>
    </source>
</evidence>
<keyword evidence="10" id="KW-1185">Reference proteome</keyword>
<dbReference type="InterPro" id="IPR042094">
    <property type="entry name" value="T2SS_GspF_sf"/>
</dbReference>
<evidence type="ECO:0000256" key="1">
    <source>
        <dbReference type="ARBA" id="ARBA00004651"/>
    </source>
</evidence>
<dbReference type="Proteomes" id="UP000431269">
    <property type="component" value="Chromosome"/>
</dbReference>
<feature type="transmembrane region" description="Helical" evidence="6">
    <location>
        <begin position="116"/>
        <end position="136"/>
    </location>
</feature>
<dbReference type="GO" id="GO:0005886">
    <property type="term" value="C:plasma membrane"/>
    <property type="evidence" value="ECO:0007669"/>
    <property type="project" value="UniProtKB-SubCell"/>
</dbReference>
<gene>
    <name evidence="9" type="ORF">DSM104635_03445</name>
</gene>
<feature type="transmembrane region" description="Helical" evidence="6">
    <location>
        <begin position="259"/>
        <end position="281"/>
    </location>
</feature>
<keyword evidence="5 6" id="KW-0472">Membrane</keyword>
<evidence type="ECO:0000256" key="4">
    <source>
        <dbReference type="ARBA" id="ARBA00022989"/>
    </source>
</evidence>
<dbReference type="Pfam" id="PF19360">
    <property type="entry name" value="TadB_TadC_N"/>
    <property type="match status" value="1"/>
</dbReference>
<dbReference type="KEGG" id="tsv:DSM104635_03445"/>
<evidence type="ECO:0000256" key="6">
    <source>
        <dbReference type="SAM" id="Phobius"/>
    </source>
</evidence>
<dbReference type="InterPro" id="IPR045824">
    <property type="entry name" value="T2SS_TadB-like_N"/>
</dbReference>
<evidence type="ECO:0000259" key="7">
    <source>
        <dbReference type="Pfam" id="PF00482"/>
    </source>
</evidence>
<evidence type="ECO:0000256" key="3">
    <source>
        <dbReference type="ARBA" id="ARBA00022692"/>
    </source>
</evidence>
<feature type="domain" description="Type II secretion system protein TadB-like N-terminal" evidence="8">
    <location>
        <begin position="5"/>
        <end position="139"/>
    </location>
</feature>
<feature type="transmembrane region" description="Helical" evidence="6">
    <location>
        <begin position="91"/>
        <end position="110"/>
    </location>
</feature>
<reference evidence="10" key="1">
    <citation type="submission" date="2019-12" db="EMBL/GenBank/DDBJ databases">
        <title>Complete genome of Terracaulis silvestris 0127_4.</title>
        <authorList>
            <person name="Vieira S."/>
            <person name="Riedel T."/>
            <person name="Sproer C."/>
            <person name="Pascual J."/>
            <person name="Boedeker C."/>
            <person name="Overmann J."/>
        </authorList>
    </citation>
    <scope>NUCLEOTIDE SEQUENCE [LARGE SCALE GENOMIC DNA]</scope>
    <source>
        <strain evidence="10">0127_4</strain>
    </source>
</reference>
<evidence type="ECO:0000256" key="2">
    <source>
        <dbReference type="ARBA" id="ARBA00022475"/>
    </source>
</evidence>
<evidence type="ECO:0000259" key="8">
    <source>
        <dbReference type="Pfam" id="PF19360"/>
    </source>
</evidence>